<dbReference type="Proteomes" id="UP001190700">
    <property type="component" value="Unassembled WGS sequence"/>
</dbReference>
<name>A0AAE0GH66_9CHLO</name>
<evidence type="ECO:0000313" key="4">
    <source>
        <dbReference type="EMBL" id="KAK3278174.1"/>
    </source>
</evidence>
<feature type="transmembrane region" description="Helical" evidence="2">
    <location>
        <begin position="1311"/>
        <end position="1336"/>
    </location>
</feature>
<feature type="region of interest" description="Disordered" evidence="1">
    <location>
        <begin position="1085"/>
        <end position="1107"/>
    </location>
</feature>
<keyword evidence="2" id="KW-0472">Membrane</keyword>
<feature type="transmembrane region" description="Helical" evidence="2">
    <location>
        <begin position="1168"/>
        <end position="1194"/>
    </location>
</feature>
<evidence type="ECO:0000256" key="2">
    <source>
        <dbReference type="SAM" id="Phobius"/>
    </source>
</evidence>
<feature type="chain" id="PRO_5041943529" evidence="3">
    <location>
        <begin position="17"/>
        <end position="1658"/>
    </location>
</feature>
<dbReference type="InterPro" id="IPR011050">
    <property type="entry name" value="Pectin_lyase_fold/virulence"/>
</dbReference>
<feature type="transmembrane region" description="Helical" evidence="2">
    <location>
        <begin position="1537"/>
        <end position="1560"/>
    </location>
</feature>
<keyword evidence="2" id="KW-1133">Transmembrane helix</keyword>
<evidence type="ECO:0000256" key="1">
    <source>
        <dbReference type="SAM" id="MobiDB-lite"/>
    </source>
</evidence>
<dbReference type="InterPro" id="IPR006626">
    <property type="entry name" value="PbH1"/>
</dbReference>
<feature type="transmembrane region" description="Helical" evidence="2">
    <location>
        <begin position="1206"/>
        <end position="1228"/>
    </location>
</feature>
<keyword evidence="3" id="KW-0732">Signal</keyword>
<organism evidence="4 5">
    <name type="scientific">Cymbomonas tetramitiformis</name>
    <dbReference type="NCBI Taxonomy" id="36881"/>
    <lineage>
        <taxon>Eukaryota</taxon>
        <taxon>Viridiplantae</taxon>
        <taxon>Chlorophyta</taxon>
        <taxon>Pyramimonadophyceae</taxon>
        <taxon>Pyramimonadales</taxon>
        <taxon>Pyramimonadaceae</taxon>
        <taxon>Cymbomonas</taxon>
    </lineage>
</organism>
<protein>
    <submittedName>
        <fullName evidence="4">Uncharacterized protein</fullName>
    </submittedName>
</protein>
<feature type="compositionally biased region" description="Polar residues" evidence="1">
    <location>
        <begin position="1096"/>
        <end position="1107"/>
    </location>
</feature>
<proteinExistence type="predicted"/>
<evidence type="ECO:0000256" key="3">
    <source>
        <dbReference type="SAM" id="SignalP"/>
    </source>
</evidence>
<dbReference type="EMBL" id="LGRX02005583">
    <property type="protein sequence ID" value="KAK3278174.1"/>
    <property type="molecule type" value="Genomic_DNA"/>
</dbReference>
<dbReference type="PANTHER" id="PTHR11319">
    <property type="entry name" value="G PROTEIN-COUPLED RECEPTOR-RELATED"/>
    <property type="match status" value="1"/>
</dbReference>
<dbReference type="SUPFAM" id="SSF51126">
    <property type="entry name" value="Pectin lyase-like"/>
    <property type="match status" value="2"/>
</dbReference>
<feature type="signal peptide" evidence="3">
    <location>
        <begin position="1"/>
        <end position="16"/>
    </location>
</feature>
<dbReference type="Gene3D" id="2.160.20.10">
    <property type="entry name" value="Single-stranded right-handed beta-helix, Pectin lyase-like"/>
    <property type="match status" value="1"/>
</dbReference>
<dbReference type="PANTHER" id="PTHR11319:SF35">
    <property type="entry name" value="OUTER MEMBRANE PROTEIN PMPC-RELATED"/>
    <property type="match status" value="1"/>
</dbReference>
<comment type="caution">
    <text evidence="4">The sequence shown here is derived from an EMBL/GenBank/DDBJ whole genome shotgun (WGS) entry which is preliminary data.</text>
</comment>
<dbReference type="SMART" id="SM00710">
    <property type="entry name" value="PbH1"/>
    <property type="match status" value="8"/>
</dbReference>
<gene>
    <name evidence="4" type="ORF">CYMTET_13871</name>
</gene>
<sequence length="1658" mass="175177">MIFFLLGAVFLVLASGYSVEVDSEGTVLIEVEANAADGLQAALNGDVDVNTVLLYTSFQVTAVTEVLQASVLIQGKCSEVLASAGTLCEIDAGGQTRIFSVGAGRNLTLHNLRLLRGYTSSDGGAVLLGENSLLHAYECSLQDNVAEGSGGAVYCEKRASLYFSRSEVIRNSAGKSGGGLAGSENATLVVRDHSYVSQNLAGGHGGGIGCYDSSDGGDLAGGGCDVYLLNHSIVSNNTARHGGGIQTWWGYATSNVGLVWSVSNVRIAGQSSVSNNHARTGHGGGVNVYLGVVEVADHSEVANNSAKACAGNGGGVYVYLGNLTVVDSSRISGNCAGGGGGAYGYWNTYFVVANRSSVSDNSAGNIGGGFRSKGVLHISNYSSVNGNTAPFGGGIYSDSFAYPYHCWWLKTFVWVIPQEEVEALTDCTYLPPVVLVESGSTLSGNSAVSGGGVNLKTAETWLSVTSNSSITDNFAESSGGGVLAARASIVTLHGSSEVSRNTALLSGAGMELEKQAILTVTDGSVAGNHAVYRGGGIHASLTNTVNIHSSVLRGNTAKEGGSLFVARSTVRLAGAELSGSTAFVSGGGLYADASEVVAVNTTVTGCVADGEGGGGMAIHSSSNVTLQHSMIQNCSAAKGAGGAITVVNSELRVSSARLEGNTAGDGGGAWVEGAASEVQLLEARFLANAAARFGGGAGSAAESERGMRLEGCSFSGNTAILAGTALYFETPRSGLSLDKLAFEAVDEQWDEQERAFIFLETSAMMEDDAGLVACASCSFHPESAWQMSTRPFSAVLMQGGHPVQNLSMFSGSDIDPPLMFVILDYYGHPAALLAGITVSATVVNSTSDDVILRKVSSIAYAPGAGASFAEMILNSPPGRELELLFTLTRENEVARATNAAIGTTVLQVAIEYCRAGQRYNPDTYDCITCIPGEIKLNNDSAACTVCPLDAGIQCLGGASFDIDQGYWVAPNAALCDEPECLLDRLYDCFTEAACTTSGDAGGRSAQGAQGVVALDLCDSVKYNGGLLCGGGTIPGCSDNHYLARLECVECPSRAVLVSSGLLILIAMVVFLVLLVVLFVSQSRSGGGEDVHDAEGSQDSNDASNLSEQASHKINKNVQDAVAKRQMLLSIKRDVQTSTRTVSIFLGYLQVISQLPNIYKSSVVPSPMLSYTTFMGGVNVNLTFIFNMECIHYYFGSGGKLSFWIPFWQAVCLPWVITLVALGVLLRAGSGSQPPSSIVFWGRKMTDAHANILSLYLFVVMFLHPGIAVTYFQVFNCHYYHDDETSTSFPCSDDGCAYLFLDDTIQCYTATWTLAAIIAGFMICLFTFGLPAGLYLLMLRLRKRHQVEVALPRKPVYASAALARMDDGAWKLACQSDEVTLREIAAGKEPPAKHRSYEQSGPERSGEADSSEMEAECKADDVAQALESVFPLMVYMDPTQYSEDPAAVVGKSAGDKKCEEEEATMPVSVKVCDGQEDCGGCLIQKSDHGDGGKIVYIPKTLLDHEMCATSLSQITGSFEDHLFFWQCYEMIRRLAMGALVLVIFMLMGELAAMNIALVFAIVASLFHQTFTPYSEDKHDKLTMIVLFNQIAVQLVMVCMMQSDGAGYGVFLLCNQLYVCASSIKSLMDTLLPKVLPFVIVQIRTLFSSRMNRVEHFRVT</sequence>
<feature type="transmembrane region" description="Helical" evidence="2">
    <location>
        <begin position="1249"/>
        <end position="1271"/>
    </location>
</feature>
<keyword evidence="5" id="KW-1185">Reference proteome</keyword>
<accession>A0AAE0GH66</accession>
<keyword evidence="2" id="KW-0812">Transmembrane</keyword>
<feature type="transmembrane region" description="Helical" evidence="2">
    <location>
        <begin position="1054"/>
        <end position="1079"/>
    </location>
</feature>
<evidence type="ECO:0000313" key="5">
    <source>
        <dbReference type="Proteomes" id="UP001190700"/>
    </source>
</evidence>
<feature type="region of interest" description="Disordered" evidence="1">
    <location>
        <begin position="1384"/>
        <end position="1416"/>
    </location>
</feature>
<dbReference type="InterPro" id="IPR012334">
    <property type="entry name" value="Pectin_lyas_fold"/>
</dbReference>
<reference evidence="4 5" key="1">
    <citation type="journal article" date="2015" name="Genome Biol. Evol.">
        <title>Comparative Genomics of a Bacterivorous Green Alga Reveals Evolutionary Causalities and Consequences of Phago-Mixotrophic Mode of Nutrition.</title>
        <authorList>
            <person name="Burns J.A."/>
            <person name="Paasch A."/>
            <person name="Narechania A."/>
            <person name="Kim E."/>
        </authorList>
    </citation>
    <scope>NUCLEOTIDE SEQUENCE [LARGE SCALE GENOMIC DNA]</scope>
    <source>
        <strain evidence="4 5">PLY_AMNH</strain>
    </source>
</reference>